<dbReference type="EMBL" id="VRTS01000007">
    <property type="protein sequence ID" value="TXK61075.1"/>
    <property type="molecule type" value="Genomic_DNA"/>
</dbReference>
<evidence type="ECO:0000256" key="3">
    <source>
        <dbReference type="RuleBase" id="RU003457"/>
    </source>
</evidence>
<proteinExistence type="inferred from homology"/>
<evidence type="ECO:0000256" key="2">
    <source>
        <dbReference type="PIRSR" id="PIRSR006232-1"/>
    </source>
</evidence>
<dbReference type="InterPro" id="IPR003829">
    <property type="entry name" value="Pirin_N_dom"/>
</dbReference>
<feature type="binding site" evidence="2">
    <location>
        <position position="57"/>
    </location>
    <ligand>
        <name>Fe cation</name>
        <dbReference type="ChEBI" id="CHEBI:24875"/>
    </ligand>
</feature>
<organism evidence="6 7">
    <name type="scientific">Alkalisalibacterium limincola</name>
    <dbReference type="NCBI Taxonomy" id="2699169"/>
    <lineage>
        <taxon>Bacteria</taxon>
        <taxon>Pseudomonadati</taxon>
        <taxon>Pseudomonadota</taxon>
        <taxon>Gammaproteobacteria</taxon>
        <taxon>Lysobacterales</taxon>
        <taxon>Lysobacteraceae</taxon>
        <taxon>Alkalisalibacterium</taxon>
    </lineage>
</organism>
<reference evidence="6 7" key="1">
    <citation type="submission" date="2019-08" db="EMBL/GenBank/DDBJ databases">
        <authorList>
            <person name="Karlyshev A.V."/>
        </authorList>
    </citation>
    <scope>NUCLEOTIDE SEQUENCE [LARGE SCALE GENOMIC DNA]</scope>
    <source>
        <strain evidence="6 7">Alg18-2.2</strain>
    </source>
</reference>
<dbReference type="CDD" id="cd02910">
    <property type="entry name" value="cupin_Yhhw_N"/>
    <property type="match status" value="1"/>
</dbReference>
<comment type="similarity">
    <text evidence="1 3">Belongs to the pirin family.</text>
</comment>
<dbReference type="Proteomes" id="UP000321248">
    <property type="component" value="Unassembled WGS sequence"/>
</dbReference>
<feature type="domain" description="Quercetin 2,3-dioxygenase C-terminal cupin" evidence="5">
    <location>
        <begin position="146"/>
        <end position="233"/>
    </location>
</feature>
<evidence type="ECO:0000259" key="5">
    <source>
        <dbReference type="Pfam" id="PF17954"/>
    </source>
</evidence>
<keyword evidence="7" id="KW-1185">Reference proteome</keyword>
<comment type="cofactor">
    <cofactor evidence="2">
        <name>Fe cation</name>
        <dbReference type="ChEBI" id="CHEBI:24875"/>
    </cofactor>
    <text evidence="2">Binds 1 Fe cation per subunit.</text>
</comment>
<evidence type="ECO:0000313" key="6">
    <source>
        <dbReference type="EMBL" id="TXK61075.1"/>
    </source>
</evidence>
<evidence type="ECO:0000259" key="4">
    <source>
        <dbReference type="Pfam" id="PF02678"/>
    </source>
</evidence>
<dbReference type="SUPFAM" id="SSF51182">
    <property type="entry name" value="RmlC-like cupins"/>
    <property type="match status" value="1"/>
</dbReference>
<dbReference type="InterPro" id="IPR011051">
    <property type="entry name" value="RmlC_Cupin_sf"/>
</dbReference>
<dbReference type="PIRSF" id="PIRSF006232">
    <property type="entry name" value="Pirin"/>
    <property type="match status" value="1"/>
</dbReference>
<evidence type="ECO:0000256" key="1">
    <source>
        <dbReference type="ARBA" id="ARBA00008416"/>
    </source>
</evidence>
<comment type="caution">
    <text evidence="6">The sequence shown here is derived from an EMBL/GenBank/DDBJ whole genome shotgun (WGS) entry which is preliminary data.</text>
</comment>
<feature type="binding site" evidence="2">
    <location>
        <position position="101"/>
    </location>
    <ligand>
        <name>Fe cation</name>
        <dbReference type="ChEBI" id="CHEBI:24875"/>
    </ligand>
</feature>
<dbReference type="Gene3D" id="2.60.120.10">
    <property type="entry name" value="Jelly Rolls"/>
    <property type="match status" value="2"/>
</dbReference>
<feature type="domain" description="Pirin N-terminal" evidence="4">
    <location>
        <begin position="10"/>
        <end position="119"/>
    </location>
</feature>
<dbReference type="GO" id="GO:0046872">
    <property type="term" value="F:metal ion binding"/>
    <property type="evidence" value="ECO:0007669"/>
    <property type="project" value="UniProtKB-KW"/>
</dbReference>
<dbReference type="Pfam" id="PF17954">
    <property type="entry name" value="Pirin_C_2"/>
    <property type="match status" value="1"/>
</dbReference>
<sequence>MIQIRRSSERGRVRLGWLDSRHTFSFGHYYDPAWMGFGPLRVINQDRVDPGAGFPTHGHANMEILSIVLSGALEHRDSTGGGGVIRPGELQLMSAGHGVEHSEYNASKDEPVEFLQVWIQPDRVNAPPRYAQAAFGAGQREGRLCLIASPDGAEGSLLLRQQARVLRGHLRPGEPVTHALAAGRRAWIQLIGGELDLAGEQLEAGDGAGISGVESFDLLARGDAQADVLVFDLP</sequence>
<dbReference type="InterPro" id="IPR014710">
    <property type="entry name" value="RmlC-like_jellyroll"/>
</dbReference>
<dbReference type="AlphaFoldDB" id="A0A5C8KM57"/>
<dbReference type="Pfam" id="PF02678">
    <property type="entry name" value="Pirin"/>
    <property type="match status" value="1"/>
</dbReference>
<evidence type="ECO:0000313" key="7">
    <source>
        <dbReference type="Proteomes" id="UP000321248"/>
    </source>
</evidence>
<dbReference type="InterPro" id="IPR012093">
    <property type="entry name" value="Pirin"/>
</dbReference>
<dbReference type="PANTHER" id="PTHR43212">
    <property type="entry name" value="QUERCETIN 2,3-DIOXYGENASE"/>
    <property type="match status" value="1"/>
</dbReference>
<feature type="binding site" evidence="2">
    <location>
        <position position="59"/>
    </location>
    <ligand>
        <name>Fe cation</name>
        <dbReference type="ChEBI" id="CHEBI:24875"/>
    </ligand>
</feature>
<keyword evidence="2" id="KW-0479">Metal-binding</keyword>
<protein>
    <submittedName>
        <fullName evidence="6">Pirin family protein</fullName>
    </submittedName>
</protein>
<name>A0A5C8KM57_9GAMM</name>
<accession>A0A5C8KM57</accession>
<dbReference type="InterPro" id="IPR041602">
    <property type="entry name" value="Quercetinase_C"/>
</dbReference>
<gene>
    <name evidence="6" type="ORF">FU658_10970</name>
</gene>
<feature type="binding site" evidence="2">
    <location>
        <position position="103"/>
    </location>
    <ligand>
        <name>Fe cation</name>
        <dbReference type="ChEBI" id="CHEBI:24875"/>
    </ligand>
</feature>
<dbReference type="OrthoDB" id="9780903at2"/>
<keyword evidence="2" id="KW-0408">Iron</keyword>
<dbReference type="RefSeq" id="WP_147892118.1">
    <property type="nucleotide sequence ID" value="NZ_VRTS01000007.1"/>
</dbReference>
<dbReference type="PANTHER" id="PTHR43212:SF3">
    <property type="entry name" value="QUERCETIN 2,3-DIOXYGENASE"/>
    <property type="match status" value="1"/>
</dbReference>